<feature type="repeat" description="Solcar" evidence="8">
    <location>
        <begin position="117"/>
        <end position="211"/>
    </location>
</feature>
<dbReference type="InterPro" id="IPR023395">
    <property type="entry name" value="MCP_dom_sf"/>
</dbReference>
<keyword evidence="7 8" id="KW-0472">Membrane</keyword>
<dbReference type="Pfam" id="PF00153">
    <property type="entry name" value="Mito_carr"/>
    <property type="match status" value="2"/>
</dbReference>
<evidence type="ECO:0000256" key="4">
    <source>
        <dbReference type="ARBA" id="ARBA00022692"/>
    </source>
</evidence>
<evidence type="ECO:0000256" key="9">
    <source>
        <dbReference type="RuleBase" id="RU000488"/>
    </source>
</evidence>
<dbReference type="InterPro" id="IPR018108">
    <property type="entry name" value="MCP_transmembrane"/>
</dbReference>
<dbReference type="PROSITE" id="PS50920">
    <property type="entry name" value="SOLCAR"/>
    <property type="match status" value="2"/>
</dbReference>
<protein>
    <submittedName>
        <fullName evidence="11">Uncharacterized protein</fullName>
    </submittedName>
</protein>
<feature type="repeat" description="Solcar" evidence="8">
    <location>
        <begin position="5"/>
        <end position="97"/>
    </location>
</feature>
<feature type="transmembrane region" description="Helical" evidence="10">
    <location>
        <begin position="73"/>
        <end position="92"/>
    </location>
</feature>
<reference evidence="11 12" key="1">
    <citation type="submission" date="2024-02" db="EMBL/GenBank/DDBJ databases">
        <title>A draft genome for the cacao thread blight pathogen Marasmius crinis-equi.</title>
        <authorList>
            <person name="Cohen S.P."/>
            <person name="Baruah I.K."/>
            <person name="Amoako-Attah I."/>
            <person name="Bukari Y."/>
            <person name="Meinhardt L.W."/>
            <person name="Bailey B.A."/>
        </authorList>
    </citation>
    <scope>NUCLEOTIDE SEQUENCE [LARGE SCALE GENOMIC DNA]</scope>
    <source>
        <strain evidence="11 12">GH-76</strain>
    </source>
</reference>
<evidence type="ECO:0000313" key="12">
    <source>
        <dbReference type="Proteomes" id="UP001465976"/>
    </source>
</evidence>
<dbReference type="Gene3D" id="1.50.40.10">
    <property type="entry name" value="Mitochondrial carrier domain"/>
    <property type="match status" value="1"/>
</dbReference>
<dbReference type="PANTHER" id="PTHR45939">
    <property type="entry name" value="PEROXISOMAL MEMBRANE PROTEIN PMP34-RELATED"/>
    <property type="match status" value="1"/>
</dbReference>
<evidence type="ECO:0000256" key="8">
    <source>
        <dbReference type="PROSITE-ProRule" id="PRU00282"/>
    </source>
</evidence>
<keyword evidence="4 8" id="KW-0812">Transmembrane</keyword>
<proteinExistence type="inferred from homology"/>
<dbReference type="SUPFAM" id="SSF103506">
    <property type="entry name" value="Mitochondrial carrier"/>
    <property type="match status" value="1"/>
</dbReference>
<evidence type="ECO:0000313" key="11">
    <source>
        <dbReference type="EMBL" id="KAL0570274.1"/>
    </source>
</evidence>
<accession>A0ABR3F4U0</accession>
<dbReference type="Proteomes" id="UP001465976">
    <property type="component" value="Unassembled WGS sequence"/>
</dbReference>
<name>A0ABR3F4U0_9AGAR</name>
<dbReference type="EMBL" id="JBAHYK010000963">
    <property type="protein sequence ID" value="KAL0570274.1"/>
    <property type="molecule type" value="Genomic_DNA"/>
</dbReference>
<comment type="similarity">
    <text evidence="2 9">Belongs to the mitochondrial carrier (TC 2.A.29) family.</text>
</comment>
<evidence type="ECO:0000256" key="7">
    <source>
        <dbReference type="ARBA" id="ARBA00023136"/>
    </source>
</evidence>
<gene>
    <name evidence="11" type="ORF">V5O48_011685</name>
</gene>
<evidence type="ECO:0000256" key="5">
    <source>
        <dbReference type="ARBA" id="ARBA00022737"/>
    </source>
</evidence>
<evidence type="ECO:0000256" key="6">
    <source>
        <dbReference type="ARBA" id="ARBA00022989"/>
    </source>
</evidence>
<evidence type="ECO:0000256" key="10">
    <source>
        <dbReference type="SAM" id="Phobius"/>
    </source>
</evidence>
<dbReference type="PANTHER" id="PTHR45939:SF2">
    <property type="entry name" value="CARRIER PROTEIN, PUTATIVE (AFU_ORTHOLOGUE AFUA_2G13870)-RELATED"/>
    <property type="match status" value="1"/>
</dbReference>
<keyword evidence="5" id="KW-0677">Repeat</keyword>
<comment type="caution">
    <text evidence="11">The sequence shown here is derived from an EMBL/GenBank/DDBJ whole genome shotgun (WGS) entry which is preliminary data.</text>
</comment>
<keyword evidence="3 9" id="KW-0813">Transport</keyword>
<keyword evidence="6 10" id="KW-1133">Transmembrane helix</keyword>
<comment type="subcellular location">
    <subcellularLocation>
        <location evidence="1">Membrane</location>
        <topology evidence="1">Multi-pass membrane protein</topology>
    </subcellularLocation>
</comment>
<dbReference type="InterPro" id="IPR052217">
    <property type="entry name" value="Mito/Peroxisomal_Carrier"/>
</dbReference>
<organism evidence="11 12">
    <name type="scientific">Marasmius crinis-equi</name>
    <dbReference type="NCBI Taxonomy" id="585013"/>
    <lineage>
        <taxon>Eukaryota</taxon>
        <taxon>Fungi</taxon>
        <taxon>Dikarya</taxon>
        <taxon>Basidiomycota</taxon>
        <taxon>Agaricomycotina</taxon>
        <taxon>Agaricomycetes</taxon>
        <taxon>Agaricomycetidae</taxon>
        <taxon>Agaricales</taxon>
        <taxon>Marasmiineae</taxon>
        <taxon>Marasmiaceae</taxon>
        <taxon>Marasmius</taxon>
    </lineage>
</organism>
<sequence length="293" mass="32204">MTSTLPPLVQAVAGSIGSASANALTYPVDLATARLQLQSHRTSKRRPGGIQGGLLILQSAARKYGLSALYDGLMTDTGATVLANFFYFYFYSFLRDTWQKRHLKSSASSSKKLLLKLTIIEELFLGFLAGVASRTISTPLSIITLRLQTERSNDNGSEDSEEDSNDGIGSVVRKIYQEDGLAGFWKVFRRFLALSRRGAPNAVIDPTPREAFIGGAISNSIAKTRLQARRKKDNSSSSSQSHSLLSVLQDAYERNELYQGLEMQMFKGFVSQGVTLLVKGRQVTLYGSFVLLR</sequence>
<keyword evidence="12" id="KW-1185">Reference proteome</keyword>
<evidence type="ECO:0000256" key="3">
    <source>
        <dbReference type="ARBA" id="ARBA00022448"/>
    </source>
</evidence>
<evidence type="ECO:0000256" key="1">
    <source>
        <dbReference type="ARBA" id="ARBA00004141"/>
    </source>
</evidence>
<evidence type="ECO:0000256" key="2">
    <source>
        <dbReference type="ARBA" id="ARBA00006375"/>
    </source>
</evidence>